<dbReference type="EMBL" id="JBHMEP010000007">
    <property type="protein sequence ID" value="MFB9136882.1"/>
    <property type="molecule type" value="Genomic_DNA"/>
</dbReference>
<protein>
    <recommendedName>
        <fullName evidence="3">TFIIB-type domain-containing protein</fullName>
    </recommendedName>
</protein>
<accession>A0ABV5HRJ8</accession>
<comment type="caution">
    <text evidence="1">The sequence shown here is derived from an EMBL/GenBank/DDBJ whole genome shotgun (WGS) entry which is preliminary data.</text>
</comment>
<dbReference type="Proteomes" id="UP001589645">
    <property type="component" value="Unassembled WGS sequence"/>
</dbReference>
<proteinExistence type="predicted"/>
<reference evidence="1 2" key="1">
    <citation type="submission" date="2024-09" db="EMBL/GenBank/DDBJ databases">
        <authorList>
            <person name="Sun Q."/>
            <person name="Mori K."/>
        </authorList>
    </citation>
    <scope>NUCLEOTIDE SEQUENCE [LARGE SCALE GENOMIC DNA]</scope>
    <source>
        <strain evidence="1 2">CECT 8064</strain>
    </source>
</reference>
<name>A0ABV5HRJ8_9VIBR</name>
<sequence length="64" mass="6869">MTDTQSSLCCPLCGSDEYLLSDKNQFLCAGCGTFLDDVSKAATSVANAKRFTRITPIMTSSLCH</sequence>
<evidence type="ECO:0008006" key="3">
    <source>
        <dbReference type="Google" id="ProtNLM"/>
    </source>
</evidence>
<evidence type="ECO:0000313" key="2">
    <source>
        <dbReference type="Proteomes" id="UP001589645"/>
    </source>
</evidence>
<gene>
    <name evidence="1" type="ORF">ACFFUV_18080</name>
</gene>
<evidence type="ECO:0000313" key="1">
    <source>
        <dbReference type="EMBL" id="MFB9136882.1"/>
    </source>
</evidence>
<organism evidence="1 2">
    <name type="scientific">Vibrio olivae</name>
    <dbReference type="NCBI Taxonomy" id="1243002"/>
    <lineage>
        <taxon>Bacteria</taxon>
        <taxon>Pseudomonadati</taxon>
        <taxon>Pseudomonadota</taxon>
        <taxon>Gammaproteobacteria</taxon>
        <taxon>Vibrionales</taxon>
        <taxon>Vibrionaceae</taxon>
        <taxon>Vibrio</taxon>
    </lineage>
</organism>
<keyword evidence="2" id="KW-1185">Reference proteome</keyword>
<dbReference type="RefSeq" id="WP_390195482.1">
    <property type="nucleotide sequence ID" value="NZ_JBHMEP010000007.1"/>
</dbReference>